<gene>
    <name evidence="2" type="ORF">VC83_03245</name>
</gene>
<proteinExistence type="predicted"/>
<evidence type="ECO:0000313" key="2">
    <source>
        <dbReference type="EMBL" id="OAF60368.1"/>
    </source>
</evidence>
<accession>A0A177AE38</accession>
<dbReference type="EMBL" id="KV441391">
    <property type="protein sequence ID" value="OAF60368.1"/>
    <property type="molecule type" value="Genomic_DNA"/>
</dbReference>
<dbReference type="AlphaFoldDB" id="A0A177AE38"/>
<feature type="signal peptide" evidence="1">
    <location>
        <begin position="1"/>
        <end position="18"/>
    </location>
</feature>
<name>A0A177AE38_9PEZI</name>
<organism evidence="2">
    <name type="scientific">Pseudogymnoascus destructans</name>
    <dbReference type="NCBI Taxonomy" id="655981"/>
    <lineage>
        <taxon>Eukaryota</taxon>
        <taxon>Fungi</taxon>
        <taxon>Dikarya</taxon>
        <taxon>Ascomycota</taxon>
        <taxon>Pezizomycotina</taxon>
        <taxon>Leotiomycetes</taxon>
        <taxon>Thelebolales</taxon>
        <taxon>Thelebolaceae</taxon>
        <taxon>Pseudogymnoascus</taxon>
    </lineage>
</organism>
<dbReference type="RefSeq" id="XP_024325649.1">
    <property type="nucleotide sequence ID" value="XM_024466893.1"/>
</dbReference>
<reference evidence="2" key="1">
    <citation type="submission" date="2016-03" db="EMBL/GenBank/DDBJ databases">
        <title>Updated assembly of Pseudogymnoascus destructans, the fungus causing white-nose syndrome of bats.</title>
        <authorList>
            <person name="Palmer J.M."/>
            <person name="Drees K.P."/>
            <person name="Foster J.T."/>
            <person name="Lindner D.L."/>
        </authorList>
    </citation>
    <scope>NUCLEOTIDE SEQUENCE [LARGE SCALE GENOMIC DNA]</scope>
    <source>
        <strain evidence="2">20631-21</strain>
    </source>
</reference>
<sequence length="85" mass="8840">MKLLTTLALFYTALLAHAVSIPADLAFPLKSRETCSSPPGENGCGYGRECGDGPGYTCSPAGQIVAIACCGPNGCKRINEQPYCV</sequence>
<keyword evidence="1" id="KW-0732">Signal</keyword>
<protein>
    <submittedName>
        <fullName evidence="2">Uncharacterized protein</fullName>
    </submittedName>
</protein>
<feature type="chain" id="PRO_5008056475" evidence="1">
    <location>
        <begin position="19"/>
        <end position="85"/>
    </location>
</feature>
<dbReference type="Proteomes" id="UP000077154">
    <property type="component" value="Unassembled WGS sequence"/>
</dbReference>
<evidence type="ECO:0000256" key="1">
    <source>
        <dbReference type="SAM" id="SignalP"/>
    </source>
</evidence>
<dbReference type="OrthoDB" id="10394569at2759"/>
<dbReference type="GeneID" id="36286322"/>